<evidence type="ECO:0000313" key="4">
    <source>
        <dbReference type="Proteomes" id="UP000027920"/>
    </source>
</evidence>
<dbReference type="RefSeq" id="XP_013255134.1">
    <property type="nucleotide sequence ID" value="XM_013399680.1"/>
</dbReference>
<proteinExistence type="predicted"/>
<evidence type="ECO:0008006" key="5">
    <source>
        <dbReference type="Google" id="ProtNLM"/>
    </source>
</evidence>
<dbReference type="EMBL" id="AMGV01000017">
    <property type="protein sequence ID" value="KEF52544.1"/>
    <property type="molecule type" value="Genomic_DNA"/>
</dbReference>
<sequence>MSINFILILLILQCLRSWSLSAASRQTDPNLCNVSSGWDPTPANYLASQADQNLQSWWENELSSDARRFEHAFGKLLGINQFRCGISSISSCTIPSCFEIQEAENPSWIYLVALSLQNLNQMFNVMYNGITLGQLDATNLVDDLAANIFEWKDPEYHGNTAGFWVAATLTSICTFGAYRVGTAVGSAAFFGLGTFGGAATSHVAESFQPAQDLTKDDGIRSLNDMFYNLSSAARSAIDSWANDTFAGQTDENGSSILDFVKDGAFVDPSVLPSQTQVETYYRSSLVARAVNGLWRTKPLYLISTTANISNTELHQDSRYLSPRTGKTYVPYYFHDKTQLEPPDFAVLNGSFYSIKPSQTTESSARAWEQAGGNNYTSELSTARLLEALTSNERLTPFQDGASWEGMFTLPVCDVGTRVEWLVPYGGKILPCCCGEDCADTKNFIEAANLNKSESWLDACREQLRDTSLRFDSIEYGIETSTGAAAFWKNLGLGRQIGLSIGCACGFIILLFMCWSCR</sequence>
<keyword evidence="2" id="KW-0732">Signal</keyword>
<name>A0A072NXE1_9EURO</name>
<dbReference type="OrthoDB" id="5383967at2759"/>
<dbReference type="STRING" id="1182545.A0A072NXE1"/>
<keyword evidence="1" id="KW-0812">Transmembrane</keyword>
<protein>
    <recommendedName>
        <fullName evidence="5">Lysophospholipase</fullName>
    </recommendedName>
</protein>
<keyword evidence="1" id="KW-0472">Membrane</keyword>
<dbReference type="HOGENOM" id="CLU_526785_0_0_1"/>
<evidence type="ECO:0000313" key="3">
    <source>
        <dbReference type="EMBL" id="KEF52544.1"/>
    </source>
</evidence>
<evidence type="ECO:0000256" key="2">
    <source>
        <dbReference type="SAM" id="SignalP"/>
    </source>
</evidence>
<comment type="caution">
    <text evidence="3">The sequence shown here is derived from an EMBL/GenBank/DDBJ whole genome shotgun (WGS) entry which is preliminary data.</text>
</comment>
<evidence type="ECO:0000256" key="1">
    <source>
        <dbReference type="SAM" id="Phobius"/>
    </source>
</evidence>
<dbReference type="Proteomes" id="UP000027920">
    <property type="component" value="Unassembled WGS sequence"/>
</dbReference>
<feature type="transmembrane region" description="Helical" evidence="1">
    <location>
        <begin position="496"/>
        <end position="514"/>
    </location>
</feature>
<keyword evidence="1" id="KW-1133">Transmembrane helix</keyword>
<gene>
    <name evidence="3" type="ORF">A1O9_11386</name>
</gene>
<dbReference type="GeneID" id="25286285"/>
<feature type="signal peptide" evidence="2">
    <location>
        <begin position="1"/>
        <end position="17"/>
    </location>
</feature>
<accession>A0A072NXE1</accession>
<reference evidence="3 4" key="1">
    <citation type="submission" date="2013-03" db="EMBL/GenBank/DDBJ databases">
        <title>The Genome Sequence of Exophiala aquamarina CBS 119918.</title>
        <authorList>
            <consortium name="The Broad Institute Genomics Platform"/>
            <person name="Cuomo C."/>
            <person name="de Hoog S."/>
            <person name="Gorbushina A."/>
            <person name="Walker B."/>
            <person name="Young S.K."/>
            <person name="Zeng Q."/>
            <person name="Gargeya S."/>
            <person name="Fitzgerald M."/>
            <person name="Haas B."/>
            <person name="Abouelleil A."/>
            <person name="Allen A.W."/>
            <person name="Alvarado L."/>
            <person name="Arachchi H.M."/>
            <person name="Berlin A.M."/>
            <person name="Chapman S.B."/>
            <person name="Gainer-Dewar J."/>
            <person name="Goldberg J."/>
            <person name="Griggs A."/>
            <person name="Gujja S."/>
            <person name="Hansen M."/>
            <person name="Howarth C."/>
            <person name="Imamovic A."/>
            <person name="Ireland A."/>
            <person name="Larimer J."/>
            <person name="McCowan C."/>
            <person name="Murphy C."/>
            <person name="Pearson M."/>
            <person name="Poon T.W."/>
            <person name="Priest M."/>
            <person name="Roberts A."/>
            <person name="Saif S."/>
            <person name="Shea T."/>
            <person name="Sisk P."/>
            <person name="Sykes S."/>
            <person name="Wortman J."/>
            <person name="Nusbaum C."/>
            <person name="Birren B."/>
        </authorList>
    </citation>
    <scope>NUCLEOTIDE SEQUENCE [LARGE SCALE GENOMIC DNA]</scope>
    <source>
        <strain evidence="3 4">CBS 119918</strain>
    </source>
</reference>
<dbReference type="AlphaFoldDB" id="A0A072NXE1"/>
<keyword evidence="4" id="KW-1185">Reference proteome</keyword>
<organism evidence="3 4">
    <name type="scientific">Exophiala aquamarina CBS 119918</name>
    <dbReference type="NCBI Taxonomy" id="1182545"/>
    <lineage>
        <taxon>Eukaryota</taxon>
        <taxon>Fungi</taxon>
        <taxon>Dikarya</taxon>
        <taxon>Ascomycota</taxon>
        <taxon>Pezizomycotina</taxon>
        <taxon>Eurotiomycetes</taxon>
        <taxon>Chaetothyriomycetidae</taxon>
        <taxon>Chaetothyriales</taxon>
        <taxon>Herpotrichiellaceae</taxon>
        <taxon>Exophiala</taxon>
    </lineage>
</organism>
<feature type="chain" id="PRO_5001681175" description="Lysophospholipase" evidence="2">
    <location>
        <begin position="18"/>
        <end position="517"/>
    </location>
</feature>
<dbReference type="VEuPathDB" id="FungiDB:A1O9_11386"/>